<protein>
    <recommendedName>
        <fullName evidence="1">SAV-6107-like HEPN domain-containing protein</fullName>
    </recommendedName>
</protein>
<dbReference type="Pfam" id="PF18726">
    <property type="entry name" value="HEPN_SAV_6107"/>
    <property type="match status" value="1"/>
</dbReference>
<dbReference type="InterPro" id="IPR040891">
    <property type="entry name" value="HEPN_SAV_6107"/>
</dbReference>
<comment type="caution">
    <text evidence="2">The sequence shown here is derived from an EMBL/GenBank/DDBJ whole genome shotgun (WGS) entry which is preliminary data.</text>
</comment>
<accession>A0A3M0FYQ2</accession>
<proteinExistence type="predicted"/>
<dbReference type="RefSeq" id="WP_121928183.1">
    <property type="nucleotide sequence ID" value="NZ_CP068292.1"/>
</dbReference>
<feature type="domain" description="SAV-6107-like HEPN" evidence="1">
    <location>
        <begin position="51"/>
        <end position="135"/>
    </location>
</feature>
<evidence type="ECO:0000313" key="3">
    <source>
        <dbReference type="Proteomes" id="UP000270649"/>
    </source>
</evidence>
<dbReference type="AlphaFoldDB" id="A0A3M0FYQ2"/>
<organism evidence="2 3">
    <name type="scientific">Corynebacterium macginleyi</name>
    <dbReference type="NCBI Taxonomy" id="38290"/>
    <lineage>
        <taxon>Bacteria</taxon>
        <taxon>Bacillati</taxon>
        <taxon>Actinomycetota</taxon>
        <taxon>Actinomycetes</taxon>
        <taxon>Mycobacteriales</taxon>
        <taxon>Corynebacteriaceae</taxon>
        <taxon>Corynebacterium</taxon>
    </lineage>
</organism>
<evidence type="ECO:0000313" key="2">
    <source>
        <dbReference type="EMBL" id="RMB57007.1"/>
    </source>
</evidence>
<gene>
    <name evidence="2" type="ORF">D9543_10160</name>
</gene>
<dbReference type="EMBL" id="REGC01000017">
    <property type="protein sequence ID" value="RMB57007.1"/>
    <property type="molecule type" value="Genomic_DNA"/>
</dbReference>
<dbReference type="Proteomes" id="UP000270649">
    <property type="component" value="Unassembled WGS sequence"/>
</dbReference>
<reference evidence="2 3" key="1">
    <citation type="submission" date="2018-10" db="EMBL/GenBank/DDBJ databases">
        <title>Corynebacterium macginleyi genome sequencing and assembly of the type strain and two clinical samples.</title>
        <authorList>
            <person name="Bernier A.-M."/>
            <person name="Bernard K."/>
        </authorList>
    </citation>
    <scope>NUCLEOTIDE SEQUENCE [LARGE SCALE GENOMIC DNA]</scope>
    <source>
        <strain evidence="2 3">NML 120205</strain>
    </source>
</reference>
<evidence type="ECO:0000259" key="1">
    <source>
        <dbReference type="Pfam" id="PF18726"/>
    </source>
</evidence>
<sequence length="147" mass="16157">MAQIISATQSRSTGHLAGKQGAKRAHFLFQARELLDRARSYAADARFDQALEVAYQSALRTAGARVAVSVVSRRRRLPTSAWDRLALVGAGEKQWAEVFKSYSRTRARVASGLDATPDEEYVYGLMQQAAQFLDESETETILGSFAA</sequence>
<name>A0A3M0FYQ2_9CORY</name>